<dbReference type="Pfam" id="PF13683">
    <property type="entry name" value="rve_3"/>
    <property type="match status" value="1"/>
</dbReference>
<dbReference type="EMBL" id="PVTG01000009">
    <property type="protein sequence ID" value="PRY48383.1"/>
    <property type="molecule type" value="Genomic_DNA"/>
</dbReference>
<evidence type="ECO:0000313" key="2">
    <source>
        <dbReference type="EMBL" id="PRY48383.1"/>
    </source>
</evidence>
<dbReference type="InterPro" id="IPR001584">
    <property type="entry name" value="Integrase_cat-core"/>
</dbReference>
<feature type="domain" description="Integrase catalytic" evidence="1">
    <location>
        <begin position="1"/>
        <end position="108"/>
    </location>
</feature>
<dbReference type="AlphaFoldDB" id="A0A2T0TRW6"/>
<gene>
    <name evidence="2" type="ORF">LY71_10920</name>
</gene>
<dbReference type="RefSeq" id="WP_170121334.1">
    <property type="nucleotide sequence ID" value="NZ_PVTG01000009.1"/>
</dbReference>
<evidence type="ECO:0000259" key="1">
    <source>
        <dbReference type="PROSITE" id="PS50994"/>
    </source>
</evidence>
<dbReference type="GO" id="GO:0015074">
    <property type="term" value="P:DNA integration"/>
    <property type="evidence" value="ECO:0007669"/>
    <property type="project" value="InterPro"/>
</dbReference>
<evidence type="ECO:0000313" key="3">
    <source>
        <dbReference type="Proteomes" id="UP000239210"/>
    </source>
</evidence>
<keyword evidence="3" id="KW-1185">Reference proteome</keyword>
<dbReference type="GO" id="GO:0003676">
    <property type="term" value="F:nucleic acid binding"/>
    <property type="evidence" value="ECO:0007669"/>
    <property type="project" value="InterPro"/>
</dbReference>
<accession>A0A2T0TRW6</accession>
<sequence length="108" mass="12257">MLRQATGWFAARGVTARRVLTDNGGCYHSRDWAMSCAELGVNPKRTWPYRPQTNGKVERFKRTVGSEWAFAQSFIGEAARRTAFPDWLHLYNHHQPTPASEVIHLSAA</sequence>
<name>A0A2T0TRW6_9ACTN</name>
<dbReference type="Gene3D" id="3.30.420.10">
    <property type="entry name" value="Ribonuclease H-like superfamily/Ribonuclease H"/>
    <property type="match status" value="1"/>
</dbReference>
<dbReference type="PROSITE" id="PS50994">
    <property type="entry name" value="INTEGRASE"/>
    <property type="match status" value="1"/>
</dbReference>
<dbReference type="SUPFAM" id="SSF53098">
    <property type="entry name" value="Ribonuclease H-like"/>
    <property type="match status" value="1"/>
</dbReference>
<protein>
    <submittedName>
        <fullName evidence="2">Integrase-like protein</fullName>
    </submittedName>
</protein>
<organism evidence="2 3">
    <name type="scientific">Geodermatophilus tzadiensis</name>
    <dbReference type="NCBI Taxonomy" id="1137988"/>
    <lineage>
        <taxon>Bacteria</taxon>
        <taxon>Bacillati</taxon>
        <taxon>Actinomycetota</taxon>
        <taxon>Actinomycetes</taxon>
        <taxon>Geodermatophilales</taxon>
        <taxon>Geodermatophilaceae</taxon>
        <taxon>Geodermatophilus</taxon>
    </lineage>
</organism>
<proteinExistence type="predicted"/>
<dbReference type="InterPro" id="IPR036397">
    <property type="entry name" value="RNaseH_sf"/>
</dbReference>
<comment type="caution">
    <text evidence="2">The sequence shown here is derived from an EMBL/GenBank/DDBJ whole genome shotgun (WGS) entry which is preliminary data.</text>
</comment>
<dbReference type="Proteomes" id="UP000239210">
    <property type="component" value="Unassembled WGS sequence"/>
</dbReference>
<dbReference type="InterPro" id="IPR012337">
    <property type="entry name" value="RNaseH-like_sf"/>
</dbReference>
<reference evidence="2 3" key="1">
    <citation type="submission" date="2018-03" db="EMBL/GenBank/DDBJ databases">
        <title>Genomic Encyclopedia of Archaeal and Bacterial Type Strains, Phase II (KMG-II): from individual species to whole genera.</title>
        <authorList>
            <person name="Goeker M."/>
        </authorList>
    </citation>
    <scope>NUCLEOTIDE SEQUENCE [LARGE SCALE GENOMIC DNA]</scope>
    <source>
        <strain evidence="2 3">DSM 45416</strain>
    </source>
</reference>